<feature type="domain" description="ATP-grasp" evidence="2">
    <location>
        <begin position="164"/>
        <end position="210"/>
    </location>
</feature>
<protein>
    <submittedName>
        <fullName evidence="3">Cyanophycin synthetase</fullName>
    </submittedName>
</protein>
<name>A0AAW9IHK5_CLOPF</name>
<dbReference type="GO" id="GO:0005524">
    <property type="term" value="F:ATP binding"/>
    <property type="evidence" value="ECO:0007669"/>
    <property type="project" value="UniProtKB-UniRule"/>
</dbReference>
<organism evidence="3 4">
    <name type="scientific">Clostridium perfringens</name>
    <dbReference type="NCBI Taxonomy" id="1502"/>
    <lineage>
        <taxon>Bacteria</taxon>
        <taxon>Bacillati</taxon>
        <taxon>Bacillota</taxon>
        <taxon>Clostridia</taxon>
        <taxon>Eubacteriales</taxon>
        <taxon>Clostridiaceae</taxon>
        <taxon>Clostridium</taxon>
    </lineage>
</organism>
<dbReference type="SUPFAM" id="SSF56059">
    <property type="entry name" value="Glutathione synthetase ATP-binding domain-like"/>
    <property type="match status" value="1"/>
</dbReference>
<dbReference type="EMBL" id="WNVC01000355">
    <property type="protein sequence ID" value="MDZ5000477.1"/>
    <property type="molecule type" value="Genomic_DNA"/>
</dbReference>
<evidence type="ECO:0000313" key="3">
    <source>
        <dbReference type="EMBL" id="MDZ5000477.1"/>
    </source>
</evidence>
<accession>A0AAW9IHK5</accession>
<feature type="non-terminal residue" evidence="3">
    <location>
        <position position="1"/>
    </location>
</feature>
<dbReference type="InterPro" id="IPR013815">
    <property type="entry name" value="ATP_grasp_subdomain_1"/>
</dbReference>
<dbReference type="GO" id="GO:0046872">
    <property type="term" value="F:metal ion binding"/>
    <property type="evidence" value="ECO:0007669"/>
    <property type="project" value="InterPro"/>
</dbReference>
<dbReference type="RefSeq" id="WP_416173538.1">
    <property type="nucleotide sequence ID" value="NZ_WNVC01000355.1"/>
</dbReference>
<keyword evidence="1" id="KW-0547">Nucleotide-binding</keyword>
<dbReference type="Pfam" id="PF18921">
    <property type="entry name" value="Cyanophycin_syn"/>
    <property type="match status" value="1"/>
</dbReference>
<dbReference type="Pfam" id="PF02786">
    <property type="entry name" value="CPSase_L_D2"/>
    <property type="match status" value="1"/>
</dbReference>
<reference evidence="3" key="1">
    <citation type="submission" date="2019-11" db="EMBL/GenBank/DDBJ databases">
        <title>Characterization of Clostridium perfringens isolates from swine manure treated agricultural soils.</title>
        <authorList>
            <person name="Wushke S.T."/>
        </authorList>
    </citation>
    <scope>NUCLEOTIDE SEQUENCE</scope>
    <source>
        <strain evidence="3">X26</strain>
    </source>
</reference>
<dbReference type="InterPro" id="IPR005479">
    <property type="entry name" value="CPAse_ATP-bd"/>
</dbReference>
<evidence type="ECO:0000259" key="2">
    <source>
        <dbReference type="PROSITE" id="PS50975"/>
    </source>
</evidence>
<dbReference type="Gene3D" id="3.30.1490.20">
    <property type="entry name" value="ATP-grasp fold, A domain"/>
    <property type="match status" value="1"/>
</dbReference>
<gene>
    <name evidence="3" type="ORF">GNF79_15655</name>
</gene>
<keyword evidence="1" id="KW-0067">ATP-binding</keyword>
<evidence type="ECO:0000256" key="1">
    <source>
        <dbReference type="PROSITE-ProRule" id="PRU00409"/>
    </source>
</evidence>
<dbReference type="InterPro" id="IPR044019">
    <property type="entry name" value="Cyanophycin_syn_N"/>
</dbReference>
<proteinExistence type="predicted"/>
<comment type="caution">
    <text evidence="3">The sequence shown here is derived from an EMBL/GenBank/DDBJ whole genome shotgun (WGS) entry which is preliminary data.</text>
</comment>
<dbReference type="Proteomes" id="UP001291306">
    <property type="component" value="Unassembled WGS sequence"/>
</dbReference>
<evidence type="ECO:0000313" key="4">
    <source>
        <dbReference type="Proteomes" id="UP001291306"/>
    </source>
</evidence>
<feature type="non-terminal residue" evidence="3">
    <location>
        <position position="225"/>
    </location>
</feature>
<dbReference type="InterPro" id="IPR011761">
    <property type="entry name" value="ATP-grasp"/>
</dbReference>
<dbReference type="PROSITE" id="PS50975">
    <property type="entry name" value="ATP_GRASP"/>
    <property type="match status" value="1"/>
</dbReference>
<dbReference type="AlphaFoldDB" id="A0AAW9IHK5"/>
<sequence length="225" mass="25433">HRCGIDEERGFVKRLREGTYLAHICEHIIIAIQNKLGIDIHYGKSREIKNDHYYLVYQYIYENVALETAKLSIDIINALIKKIPINYDERIELLKSILKDEIMGPSTRSICDYACKVGLPITKLGTGDFYQIGYGKQGRIIEASIGSNTRCVSVDISCDKMLTKELLRTQNIPVARGAKVNNIISLLKEAENMGYPVVLKPQYGNKGNGVILNIKNEKELLVAYK</sequence>